<sequence length="476" mass="53383">MDYKLLLESVLKHLDEGILVVDKNAVVTFYNEPATNIAGITQEKAIGKNILEIFPELTPESSTFYRVLQNKQPIIDYVQTYQNYQGAKVSTLTSTIPLMEQGEIVGALEIYRDLTQVKELSEKVLNLQSELFKKKHDEKAYKGNSVTYTFEDIIGQSRAIKDVKQRARKIADSDSPVLVYGETGTGKELLVQAIHNGGKRKSQPFIAQNCAALPNTLLDSILFGTTSGSFTGAKDKPGLFELAHGGTLFLDEVNSMDMELQGKLLRVLQDGVIRRVGGTSTVVVDVRIIASTNEHPLKMVEQKLLRKDLYYRLNVIPLNIPALKERKEDIALLTRHFIAMYSGKVGRQVADISSEALQILQAYHWPGNIRELQYAIESIMNFTESNTIDVADIPQHISCSLYTAARTADEFAENPMITSLEAKLNDYEKQIIKQAIRQANGNGAKAARLLSMPRQTLHNKMRKHNISWEIMINDSR</sequence>
<keyword evidence="1" id="KW-0547">Nucleotide-binding</keyword>
<dbReference type="EMBL" id="SLUI01000011">
    <property type="protein sequence ID" value="TCL35599.1"/>
    <property type="molecule type" value="Genomic_DNA"/>
</dbReference>
<dbReference type="InterPro" id="IPR002078">
    <property type="entry name" value="Sigma_54_int"/>
</dbReference>
<dbReference type="Pfam" id="PF08448">
    <property type="entry name" value="PAS_4"/>
    <property type="match status" value="1"/>
</dbReference>
<dbReference type="GO" id="GO:0006355">
    <property type="term" value="P:regulation of DNA-templated transcription"/>
    <property type="evidence" value="ECO:0007669"/>
    <property type="project" value="InterPro"/>
</dbReference>
<dbReference type="NCBIfam" id="TIGR00229">
    <property type="entry name" value="sensory_box"/>
    <property type="match status" value="1"/>
</dbReference>
<name>A0A4R1Q358_9FIRM</name>
<comment type="caution">
    <text evidence="7">The sequence shown here is derived from an EMBL/GenBank/DDBJ whole genome shotgun (WGS) entry which is preliminary data.</text>
</comment>
<dbReference type="InterPro" id="IPR002197">
    <property type="entry name" value="HTH_Fis"/>
</dbReference>
<dbReference type="AlphaFoldDB" id="A0A4R1Q358"/>
<dbReference type="Pfam" id="PF00158">
    <property type="entry name" value="Sigma54_activat"/>
    <property type="match status" value="1"/>
</dbReference>
<protein>
    <submittedName>
        <fullName evidence="7">Arginine utilization regulatory protein</fullName>
    </submittedName>
</protein>
<dbReference type="PANTHER" id="PTHR32071:SF74">
    <property type="entry name" value="TRANSCRIPTIONAL ACTIVATOR ROCR"/>
    <property type="match status" value="1"/>
</dbReference>
<dbReference type="CDD" id="cd00009">
    <property type="entry name" value="AAA"/>
    <property type="match status" value="1"/>
</dbReference>
<dbReference type="InterPro" id="IPR025662">
    <property type="entry name" value="Sigma_54_int_dom_ATP-bd_1"/>
</dbReference>
<dbReference type="InterPro" id="IPR058031">
    <property type="entry name" value="AAA_lid_NorR"/>
</dbReference>
<evidence type="ECO:0000256" key="1">
    <source>
        <dbReference type="ARBA" id="ARBA00022741"/>
    </source>
</evidence>
<accession>A0A4R1Q358</accession>
<dbReference type="InterPro" id="IPR013656">
    <property type="entry name" value="PAS_4"/>
</dbReference>
<dbReference type="SMART" id="SM00091">
    <property type="entry name" value="PAS"/>
    <property type="match status" value="1"/>
</dbReference>
<dbReference type="PROSITE" id="PS00675">
    <property type="entry name" value="SIGMA54_INTERACT_1"/>
    <property type="match status" value="1"/>
</dbReference>
<dbReference type="InterPro" id="IPR003593">
    <property type="entry name" value="AAA+_ATPase"/>
</dbReference>
<feature type="domain" description="PAS" evidence="6">
    <location>
        <begin position="3"/>
        <end position="61"/>
    </location>
</feature>
<dbReference type="InterPro" id="IPR027417">
    <property type="entry name" value="P-loop_NTPase"/>
</dbReference>
<dbReference type="FunFam" id="3.40.50.300:FF:000006">
    <property type="entry name" value="DNA-binding transcriptional regulator NtrC"/>
    <property type="match status" value="1"/>
</dbReference>
<dbReference type="Gene3D" id="3.40.50.300">
    <property type="entry name" value="P-loop containing nucleotide triphosphate hydrolases"/>
    <property type="match status" value="1"/>
</dbReference>
<organism evidence="7 8">
    <name type="scientific">Anaerospora hongkongensis</name>
    <dbReference type="NCBI Taxonomy" id="244830"/>
    <lineage>
        <taxon>Bacteria</taxon>
        <taxon>Bacillati</taxon>
        <taxon>Bacillota</taxon>
        <taxon>Negativicutes</taxon>
        <taxon>Selenomonadales</taxon>
        <taxon>Sporomusaceae</taxon>
        <taxon>Anaerospora</taxon>
    </lineage>
</organism>
<dbReference type="SUPFAM" id="SSF55785">
    <property type="entry name" value="PYP-like sensor domain (PAS domain)"/>
    <property type="match status" value="1"/>
</dbReference>
<dbReference type="CDD" id="cd00130">
    <property type="entry name" value="PAS"/>
    <property type="match status" value="1"/>
</dbReference>
<dbReference type="InterPro" id="IPR035965">
    <property type="entry name" value="PAS-like_dom_sf"/>
</dbReference>
<dbReference type="InterPro" id="IPR000014">
    <property type="entry name" value="PAS"/>
</dbReference>
<dbReference type="Pfam" id="PF25601">
    <property type="entry name" value="AAA_lid_14"/>
    <property type="match status" value="1"/>
</dbReference>
<evidence type="ECO:0000256" key="3">
    <source>
        <dbReference type="ARBA" id="ARBA00023015"/>
    </source>
</evidence>
<dbReference type="SMART" id="SM00382">
    <property type="entry name" value="AAA"/>
    <property type="match status" value="1"/>
</dbReference>
<gene>
    <name evidence="7" type="ORF">EV210_11162</name>
</gene>
<keyword evidence="8" id="KW-1185">Reference proteome</keyword>
<evidence type="ECO:0000256" key="4">
    <source>
        <dbReference type="ARBA" id="ARBA00023163"/>
    </source>
</evidence>
<keyword evidence="4" id="KW-0804">Transcription</keyword>
<dbReference type="Gene3D" id="1.10.8.60">
    <property type="match status" value="1"/>
</dbReference>
<evidence type="ECO:0000259" key="5">
    <source>
        <dbReference type="PROSITE" id="PS50045"/>
    </source>
</evidence>
<dbReference type="Gene3D" id="3.30.450.20">
    <property type="entry name" value="PAS domain"/>
    <property type="match status" value="1"/>
</dbReference>
<dbReference type="GO" id="GO:0043565">
    <property type="term" value="F:sequence-specific DNA binding"/>
    <property type="evidence" value="ECO:0007669"/>
    <property type="project" value="InterPro"/>
</dbReference>
<dbReference type="RefSeq" id="WP_132082351.1">
    <property type="nucleotide sequence ID" value="NZ_DAMAKO010000013.1"/>
</dbReference>
<dbReference type="Pfam" id="PF02954">
    <property type="entry name" value="HTH_8"/>
    <property type="match status" value="1"/>
</dbReference>
<dbReference type="Proteomes" id="UP000295063">
    <property type="component" value="Unassembled WGS sequence"/>
</dbReference>
<evidence type="ECO:0000259" key="6">
    <source>
        <dbReference type="PROSITE" id="PS50112"/>
    </source>
</evidence>
<dbReference type="PANTHER" id="PTHR32071">
    <property type="entry name" value="TRANSCRIPTIONAL REGULATORY PROTEIN"/>
    <property type="match status" value="1"/>
</dbReference>
<reference evidence="7 8" key="1">
    <citation type="submission" date="2019-03" db="EMBL/GenBank/DDBJ databases">
        <title>Genomic Encyclopedia of Type Strains, Phase IV (KMG-IV): sequencing the most valuable type-strain genomes for metagenomic binning, comparative biology and taxonomic classification.</title>
        <authorList>
            <person name="Goeker M."/>
        </authorList>
    </citation>
    <scope>NUCLEOTIDE SEQUENCE [LARGE SCALE GENOMIC DNA]</scope>
    <source>
        <strain evidence="7 8">DSM 15969</strain>
    </source>
</reference>
<dbReference type="SUPFAM" id="SSF52540">
    <property type="entry name" value="P-loop containing nucleoside triphosphate hydrolases"/>
    <property type="match status" value="1"/>
</dbReference>
<dbReference type="InterPro" id="IPR025943">
    <property type="entry name" value="Sigma_54_int_dom_ATP-bd_2"/>
</dbReference>
<dbReference type="SUPFAM" id="SSF46689">
    <property type="entry name" value="Homeodomain-like"/>
    <property type="match status" value="1"/>
</dbReference>
<evidence type="ECO:0000256" key="2">
    <source>
        <dbReference type="ARBA" id="ARBA00022840"/>
    </source>
</evidence>
<dbReference type="PROSITE" id="PS50112">
    <property type="entry name" value="PAS"/>
    <property type="match status" value="1"/>
</dbReference>
<dbReference type="OrthoDB" id="9803970at2"/>
<dbReference type="InterPro" id="IPR009057">
    <property type="entry name" value="Homeodomain-like_sf"/>
</dbReference>
<dbReference type="Gene3D" id="1.10.10.60">
    <property type="entry name" value="Homeodomain-like"/>
    <property type="match status" value="1"/>
</dbReference>
<keyword evidence="3" id="KW-0805">Transcription regulation</keyword>
<evidence type="ECO:0000313" key="8">
    <source>
        <dbReference type="Proteomes" id="UP000295063"/>
    </source>
</evidence>
<feature type="domain" description="Sigma-54 factor interaction" evidence="5">
    <location>
        <begin position="153"/>
        <end position="381"/>
    </location>
</feature>
<dbReference type="PRINTS" id="PR01590">
    <property type="entry name" value="HTHFIS"/>
</dbReference>
<proteinExistence type="predicted"/>
<dbReference type="PROSITE" id="PS50045">
    <property type="entry name" value="SIGMA54_INTERACT_4"/>
    <property type="match status" value="1"/>
</dbReference>
<dbReference type="PROSITE" id="PS00676">
    <property type="entry name" value="SIGMA54_INTERACT_2"/>
    <property type="match status" value="1"/>
</dbReference>
<dbReference type="GO" id="GO:0005524">
    <property type="term" value="F:ATP binding"/>
    <property type="evidence" value="ECO:0007669"/>
    <property type="project" value="UniProtKB-KW"/>
</dbReference>
<evidence type="ECO:0000313" key="7">
    <source>
        <dbReference type="EMBL" id="TCL35599.1"/>
    </source>
</evidence>
<keyword evidence="2" id="KW-0067">ATP-binding</keyword>